<proteinExistence type="predicted"/>
<accession>S2ER01</accession>
<dbReference type="InterPro" id="IPR011856">
    <property type="entry name" value="tRNA_endonuc-like_dom_sf"/>
</dbReference>
<organism evidence="1 2">
    <name type="scientific">Candidatus Nitrosarchaeum limnium BG20</name>
    <dbReference type="NCBI Taxonomy" id="859192"/>
    <lineage>
        <taxon>Archaea</taxon>
        <taxon>Nitrososphaerota</taxon>
        <taxon>Nitrososphaeria</taxon>
        <taxon>Nitrosopumilales</taxon>
        <taxon>Nitrosopumilaceae</taxon>
        <taxon>Nitrosarchaeum</taxon>
    </lineage>
</organism>
<comment type="caution">
    <text evidence="1">The sequence shown here is derived from an EMBL/GenBank/DDBJ whole genome shotgun (WGS) entry which is preliminary data.</text>
</comment>
<name>S2ER01_9ARCH</name>
<dbReference type="GO" id="GO:0003676">
    <property type="term" value="F:nucleic acid binding"/>
    <property type="evidence" value="ECO:0007669"/>
    <property type="project" value="InterPro"/>
</dbReference>
<keyword evidence="2" id="KW-1185">Reference proteome</keyword>
<protein>
    <submittedName>
        <fullName evidence="1">Uncharacterized protein</fullName>
    </submittedName>
</protein>
<evidence type="ECO:0000313" key="2">
    <source>
        <dbReference type="Proteomes" id="UP000014065"/>
    </source>
</evidence>
<reference evidence="1 2" key="1">
    <citation type="journal article" date="2012" name="J. Bacteriol.">
        <title>Genome Sequence of "Candidatus Nitrosoarchaeum limnia" BG20, a Low-Salinity Ammonia-Oxidizing Archaeon from the San Francisco Bay Estuary.</title>
        <authorList>
            <person name="Mosier A.C."/>
            <person name="Allen E.E."/>
            <person name="Kim M."/>
            <person name="Ferriera S."/>
            <person name="Francis C.A."/>
        </authorList>
    </citation>
    <scope>NUCLEOTIDE SEQUENCE [LARGE SCALE GENOMIC DNA]</scope>
    <source>
        <strain evidence="1 2">BG20</strain>
    </source>
</reference>
<dbReference type="AlphaFoldDB" id="S2ER01"/>
<dbReference type="OrthoDB" id="385075at2157"/>
<dbReference type="RefSeq" id="WP_010189368.1">
    <property type="nucleotide sequence ID" value="NZ_AHJG01000002.1"/>
</dbReference>
<evidence type="ECO:0000313" key="1">
    <source>
        <dbReference type="EMBL" id="EPA06872.1"/>
    </source>
</evidence>
<dbReference type="Gene3D" id="3.40.1350.10">
    <property type="match status" value="1"/>
</dbReference>
<sequence>MINPENILKSTKRVGKYELDIIKDLQKYFSNLGYHAIPHARFDIAWGSILSDLDLLLIKNDQLILIEVKSSKDNLSRARKQIDAIEDFVDEVYIATDYEPKKWPSRKAGRIIVRDNYVNIIRESKILNREPKLKTLLVLRKSSLNSLLINSESGNNLTKYQIARKIQQSNTRNLKNEIKQIVTCQ</sequence>
<dbReference type="Proteomes" id="UP000014065">
    <property type="component" value="Unassembled WGS sequence"/>
</dbReference>
<gene>
    <name evidence="1" type="ORF">BG20_I1446</name>
</gene>
<dbReference type="EMBL" id="AHJG01000002">
    <property type="protein sequence ID" value="EPA06872.1"/>
    <property type="molecule type" value="Genomic_DNA"/>
</dbReference>